<name>A0A212JK01_9BACT</name>
<evidence type="ECO:0000313" key="1">
    <source>
        <dbReference type="EMBL" id="SBV99615.1"/>
    </source>
</evidence>
<protein>
    <submittedName>
        <fullName evidence="1">Uncharacterized protein</fullName>
    </submittedName>
</protein>
<accession>A0A212JK01</accession>
<dbReference type="AlphaFoldDB" id="A0A212JK01"/>
<proteinExistence type="predicted"/>
<gene>
    <name evidence="1" type="ORF">KL86DYS2_11699</name>
</gene>
<dbReference type="EMBL" id="FLUL01000001">
    <property type="protein sequence ID" value="SBV99615.1"/>
    <property type="molecule type" value="Genomic_DNA"/>
</dbReference>
<reference evidence="1" key="1">
    <citation type="submission" date="2016-04" db="EMBL/GenBank/DDBJ databases">
        <authorList>
            <person name="Evans L.H."/>
            <person name="Alamgir A."/>
            <person name="Owens N."/>
            <person name="Weber N.D."/>
            <person name="Virtaneva K."/>
            <person name="Barbian K."/>
            <person name="Babar A."/>
            <person name="Rosenke K."/>
        </authorList>
    </citation>
    <scope>NUCLEOTIDE SEQUENCE</scope>
    <source>
        <strain evidence="1">86-2</strain>
    </source>
</reference>
<organism evidence="1">
    <name type="scientific">uncultured Dysgonomonas sp</name>
    <dbReference type="NCBI Taxonomy" id="206096"/>
    <lineage>
        <taxon>Bacteria</taxon>
        <taxon>Pseudomonadati</taxon>
        <taxon>Bacteroidota</taxon>
        <taxon>Bacteroidia</taxon>
        <taxon>Bacteroidales</taxon>
        <taxon>Dysgonomonadaceae</taxon>
        <taxon>Dysgonomonas</taxon>
        <taxon>environmental samples</taxon>
    </lineage>
</organism>
<sequence>MKKITLLYKKAKKVIVTTTNSFIALKNNKQNYLIRKKILTLYSFSESMFYNIISHLLKSF</sequence>